<dbReference type="EMBL" id="LXQA010108386">
    <property type="protein sequence ID" value="MCI18077.1"/>
    <property type="molecule type" value="Genomic_DNA"/>
</dbReference>
<accession>A0A392Q292</accession>
<name>A0A392Q292_9FABA</name>
<feature type="non-terminal residue" evidence="2">
    <location>
        <position position="101"/>
    </location>
</feature>
<reference evidence="2 3" key="1">
    <citation type="journal article" date="2018" name="Front. Plant Sci.">
        <title>Red Clover (Trifolium pratense) and Zigzag Clover (T. medium) - A Picture of Genomic Similarities and Differences.</title>
        <authorList>
            <person name="Dluhosova J."/>
            <person name="Istvanek J."/>
            <person name="Nedelnik J."/>
            <person name="Repkova J."/>
        </authorList>
    </citation>
    <scope>NUCLEOTIDE SEQUENCE [LARGE SCALE GENOMIC DNA]</scope>
    <source>
        <strain evidence="3">cv. 10/8</strain>
        <tissue evidence="2">Leaf</tissue>
    </source>
</reference>
<sequence length="101" mass="10938">VGPQAIYVVGRDDDDESVAAGSDISDAASWETVNDDEMEVLEDSKEDVNRENSSDVTSEAEENGEKDFDRTTALSVPLAALRFVTRLASGIFSRGQKNLDP</sequence>
<keyword evidence="3" id="KW-1185">Reference proteome</keyword>
<dbReference type="Proteomes" id="UP000265520">
    <property type="component" value="Unassembled WGS sequence"/>
</dbReference>
<feature type="compositionally biased region" description="Basic and acidic residues" evidence="1">
    <location>
        <begin position="42"/>
        <end position="53"/>
    </location>
</feature>
<evidence type="ECO:0000256" key="1">
    <source>
        <dbReference type="SAM" id="MobiDB-lite"/>
    </source>
</evidence>
<protein>
    <submittedName>
        <fullName evidence="2">Putative ubiquitin-conjugating enzyme E2 23-like</fullName>
    </submittedName>
</protein>
<feature type="region of interest" description="Disordered" evidence="1">
    <location>
        <begin position="1"/>
        <end position="69"/>
    </location>
</feature>
<evidence type="ECO:0000313" key="2">
    <source>
        <dbReference type="EMBL" id="MCI18077.1"/>
    </source>
</evidence>
<proteinExistence type="predicted"/>
<evidence type="ECO:0000313" key="3">
    <source>
        <dbReference type="Proteomes" id="UP000265520"/>
    </source>
</evidence>
<dbReference type="AlphaFoldDB" id="A0A392Q292"/>
<feature type="non-terminal residue" evidence="2">
    <location>
        <position position="1"/>
    </location>
</feature>
<organism evidence="2 3">
    <name type="scientific">Trifolium medium</name>
    <dbReference type="NCBI Taxonomy" id="97028"/>
    <lineage>
        <taxon>Eukaryota</taxon>
        <taxon>Viridiplantae</taxon>
        <taxon>Streptophyta</taxon>
        <taxon>Embryophyta</taxon>
        <taxon>Tracheophyta</taxon>
        <taxon>Spermatophyta</taxon>
        <taxon>Magnoliopsida</taxon>
        <taxon>eudicotyledons</taxon>
        <taxon>Gunneridae</taxon>
        <taxon>Pentapetalae</taxon>
        <taxon>rosids</taxon>
        <taxon>fabids</taxon>
        <taxon>Fabales</taxon>
        <taxon>Fabaceae</taxon>
        <taxon>Papilionoideae</taxon>
        <taxon>50 kb inversion clade</taxon>
        <taxon>NPAAA clade</taxon>
        <taxon>Hologalegina</taxon>
        <taxon>IRL clade</taxon>
        <taxon>Trifolieae</taxon>
        <taxon>Trifolium</taxon>
    </lineage>
</organism>
<comment type="caution">
    <text evidence="2">The sequence shown here is derived from an EMBL/GenBank/DDBJ whole genome shotgun (WGS) entry which is preliminary data.</text>
</comment>